<dbReference type="Proteomes" id="UP000321947">
    <property type="component" value="Unassembled WGS sequence"/>
</dbReference>
<dbReference type="AlphaFoldDB" id="A0A5D3CIT0"/>
<proteinExistence type="predicted"/>
<name>A0A5D3CIT0_CUCMM</name>
<evidence type="ECO:0000313" key="2">
    <source>
        <dbReference type="EMBL" id="TYK11260.1"/>
    </source>
</evidence>
<reference evidence="3 4" key="1">
    <citation type="submission" date="2019-08" db="EMBL/GenBank/DDBJ databases">
        <title>Draft genome sequences of two oriental melons (Cucumis melo L. var makuwa).</title>
        <authorList>
            <person name="Kwon S.-Y."/>
        </authorList>
    </citation>
    <scope>NUCLEOTIDE SEQUENCE [LARGE SCALE GENOMIC DNA]</scope>
    <source>
        <strain evidence="4">cv. Chang Bougi</strain>
        <strain evidence="3">cv. SW 3</strain>
        <tissue evidence="2">Leaf</tissue>
    </source>
</reference>
<comment type="caution">
    <text evidence="2">The sequence shown here is derived from an EMBL/GenBank/DDBJ whole genome shotgun (WGS) entry which is preliminary data.</text>
</comment>
<accession>A0A5D3CIT0</accession>
<organism evidence="2 4">
    <name type="scientific">Cucumis melo var. makuwa</name>
    <name type="common">Oriental melon</name>
    <dbReference type="NCBI Taxonomy" id="1194695"/>
    <lineage>
        <taxon>Eukaryota</taxon>
        <taxon>Viridiplantae</taxon>
        <taxon>Streptophyta</taxon>
        <taxon>Embryophyta</taxon>
        <taxon>Tracheophyta</taxon>
        <taxon>Spermatophyta</taxon>
        <taxon>Magnoliopsida</taxon>
        <taxon>eudicotyledons</taxon>
        <taxon>Gunneridae</taxon>
        <taxon>Pentapetalae</taxon>
        <taxon>rosids</taxon>
        <taxon>fabids</taxon>
        <taxon>Cucurbitales</taxon>
        <taxon>Cucurbitaceae</taxon>
        <taxon>Benincaseae</taxon>
        <taxon>Cucumis</taxon>
    </lineage>
</organism>
<gene>
    <name evidence="2" type="ORF">E5676_scaffold227G001160</name>
    <name evidence="1" type="ORF">E6C27_scaffold803G00410</name>
</gene>
<sequence>MVGNLKMKISITSNNRAYRVFNNRSRTIMETINVVVNDSESTAKQTNDEDDKALKVTMVSPTALTEAPKADTQADSADI</sequence>
<dbReference type="EMBL" id="SSTD01010878">
    <property type="protein sequence ID" value="TYK11260.1"/>
    <property type="molecule type" value="Genomic_DNA"/>
</dbReference>
<evidence type="ECO:0000313" key="1">
    <source>
        <dbReference type="EMBL" id="KAA0058843.1"/>
    </source>
</evidence>
<evidence type="ECO:0000313" key="3">
    <source>
        <dbReference type="Proteomes" id="UP000321393"/>
    </source>
</evidence>
<protein>
    <submittedName>
        <fullName evidence="2">Gag-pol polyprotein</fullName>
    </submittedName>
</protein>
<evidence type="ECO:0000313" key="4">
    <source>
        <dbReference type="Proteomes" id="UP000321947"/>
    </source>
</evidence>
<dbReference type="EMBL" id="SSTE01006659">
    <property type="protein sequence ID" value="KAA0058843.1"/>
    <property type="molecule type" value="Genomic_DNA"/>
</dbReference>
<dbReference type="Proteomes" id="UP000321393">
    <property type="component" value="Unassembled WGS sequence"/>
</dbReference>